<proteinExistence type="predicted"/>
<accession>X1SY97</accession>
<dbReference type="InterPro" id="IPR001387">
    <property type="entry name" value="Cro/C1-type_HTH"/>
</dbReference>
<reference evidence="2" key="1">
    <citation type="journal article" date="2014" name="Front. Microbiol.">
        <title>High frequency of phylogenetically diverse reductive dehalogenase-homologous genes in deep subseafloor sedimentary metagenomes.</title>
        <authorList>
            <person name="Kawai M."/>
            <person name="Futagami T."/>
            <person name="Toyoda A."/>
            <person name="Takaki Y."/>
            <person name="Nishi S."/>
            <person name="Hori S."/>
            <person name="Arai W."/>
            <person name="Tsubouchi T."/>
            <person name="Morono Y."/>
            <person name="Uchiyama I."/>
            <person name="Ito T."/>
            <person name="Fujiyama A."/>
            <person name="Inagaki F."/>
            <person name="Takami H."/>
        </authorList>
    </citation>
    <scope>NUCLEOTIDE SEQUENCE</scope>
    <source>
        <strain evidence="2">Expedition CK06-06</strain>
    </source>
</reference>
<evidence type="ECO:0000313" key="2">
    <source>
        <dbReference type="EMBL" id="GAI80315.1"/>
    </source>
</evidence>
<feature type="non-terminal residue" evidence="2">
    <location>
        <position position="1"/>
    </location>
</feature>
<dbReference type="AlphaFoldDB" id="X1SY97"/>
<dbReference type="GO" id="GO:0003677">
    <property type="term" value="F:DNA binding"/>
    <property type="evidence" value="ECO:0007669"/>
    <property type="project" value="InterPro"/>
</dbReference>
<dbReference type="Gene3D" id="1.10.260.40">
    <property type="entry name" value="lambda repressor-like DNA-binding domains"/>
    <property type="match status" value="1"/>
</dbReference>
<dbReference type="InterPro" id="IPR010982">
    <property type="entry name" value="Lambda_DNA-bd_dom_sf"/>
</dbReference>
<dbReference type="SUPFAM" id="SSF47413">
    <property type="entry name" value="lambda repressor-like DNA-binding domains"/>
    <property type="match status" value="1"/>
</dbReference>
<dbReference type="EMBL" id="BARW01005523">
    <property type="protein sequence ID" value="GAI80315.1"/>
    <property type="molecule type" value="Genomic_DNA"/>
</dbReference>
<feature type="domain" description="HTH cro/C1-type" evidence="1">
    <location>
        <begin position="13"/>
        <end position="67"/>
    </location>
</feature>
<dbReference type="CDD" id="cd00093">
    <property type="entry name" value="HTH_XRE"/>
    <property type="match status" value="1"/>
</dbReference>
<sequence>VSEMNNNNLGVILRARRREKGLRLVDLSKLSGLHHSHIARLERGERFPTGRTLMRLAEPLGFSELELCKLAGFIPRDAADDRLDRFKKSVKKEVIETLVNLGERIDRL</sequence>
<dbReference type="SMART" id="SM00530">
    <property type="entry name" value="HTH_XRE"/>
    <property type="match status" value="1"/>
</dbReference>
<dbReference type="PROSITE" id="PS50943">
    <property type="entry name" value="HTH_CROC1"/>
    <property type="match status" value="1"/>
</dbReference>
<comment type="caution">
    <text evidence="2">The sequence shown here is derived from an EMBL/GenBank/DDBJ whole genome shotgun (WGS) entry which is preliminary data.</text>
</comment>
<protein>
    <recommendedName>
        <fullName evidence="1">HTH cro/C1-type domain-containing protein</fullName>
    </recommendedName>
</protein>
<gene>
    <name evidence="2" type="ORF">S12H4_11964</name>
</gene>
<evidence type="ECO:0000259" key="1">
    <source>
        <dbReference type="PROSITE" id="PS50943"/>
    </source>
</evidence>
<dbReference type="Pfam" id="PF13560">
    <property type="entry name" value="HTH_31"/>
    <property type="match status" value="1"/>
</dbReference>
<organism evidence="2">
    <name type="scientific">marine sediment metagenome</name>
    <dbReference type="NCBI Taxonomy" id="412755"/>
    <lineage>
        <taxon>unclassified sequences</taxon>
        <taxon>metagenomes</taxon>
        <taxon>ecological metagenomes</taxon>
    </lineage>
</organism>
<name>X1SY97_9ZZZZ</name>